<dbReference type="InterPro" id="IPR015943">
    <property type="entry name" value="WD40/YVTN_repeat-like_dom_sf"/>
</dbReference>
<comment type="caution">
    <text evidence="6">The sequence shown here is derived from an EMBL/GenBank/DDBJ whole genome shotgun (WGS) entry which is preliminary data.</text>
</comment>
<evidence type="ECO:0000256" key="2">
    <source>
        <dbReference type="ARBA" id="ARBA00022737"/>
    </source>
</evidence>
<evidence type="ECO:0000256" key="4">
    <source>
        <dbReference type="SAM" id="Coils"/>
    </source>
</evidence>
<dbReference type="InParanoid" id="A0A024G971"/>
<accession>A0A024G971</accession>
<dbReference type="STRING" id="65357.A0A024G971"/>
<reference evidence="6 7" key="1">
    <citation type="submission" date="2012-05" db="EMBL/GenBank/DDBJ databases">
        <title>Recombination and specialization in a pathogen metapopulation.</title>
        <authorList>
            <person name="Gardiner A."/>
            <person name="Kemen E."/>
            <person name="Schultz-Larsen T."/>
            <person name="MacLean D."/>
            <person name="Van Oosterhout C."/>
            <person name="Jones J.D.G."/>
        </authorList>
    </citation>
    <scope>NUCLEOTIDE SEQUENCE [LARGE SCALE GENOMIC DNA]</scope>
    <source>
        <strain evidence="6 7">Ac Nc2</strain>
    </source>
</reference>
<evidence type="ECO:0000256" key="5">
    <source>
        <dbReference type="SAM" id="MobiDB-lite"/>
    </source>
</evidence>
<dbReference type="Proteomes" id="UP000053237">
    <property type="component" value="Unassembled WGS sequence"/>
</dbReference>
<dbReference type="SUPFAM" id="SSF82171">
    <property type="entry name" value="DPP6 N-terminal domain-like"/>
    <property type="match status" value="1"/>
</dbReference>
<dbReference type="PANTHER" id="PTHR32215:SF0">
    <property type="entry name" value="CILIA- AND FLAGELLA-ASSOCIATED PROTEIN 57"/>
    <property type="match status" value="1"/>
</dbReference>
<dbReference type="OrthoDB" id="47276at2759"/>
<organism evidence="6 7">
    <name type="scientific">Albugo candida</name>
    <dbReference type="NCBI Taxonomy" id="65357"/>
    <lineage>
        <taxon>Eukaryota</taxon>
        <taxon>Sar</taxon>
        <taxon>Stramenopiles</taxon>
        <taxon>Oomycota</taxon>
        <taxon>Peronosporomycetes</taxon>
        <taxon>Albuginales</taxon>
        <taxon>Albuginaceae</taxon>
        <taxon>Albugo</taxon>
    </lineage>
</organism>
<dbReference type="Gene3D" id="1.10.287.1490">
    <property type="match status" value="1"/>
</dbReference>
<dbReference type="PROSITE" id="PS00678">
    <property type="entry name" value="WD_REPEATS_1"/>
    <property type="match status" value="1"/>
</dbReference>
<evidence type="ECO:0000256" key="1">
    <source>
        <dbReference type="ARBA" id="ARBA00022574"/>
    </source>
</evidence>
<dbReference type="EMBL" id="CAIX01000045">
    <property type="protein sequence ID" value="CCI43229.1"/>
    <property type="molecule type" value="Genomic_DNA"/>
</dbReference>
<dbReference type="SMART" id="SM00320">
    <property type="entry name" value="WD40"/>
    <property type="match status" value="6"/>
</dbReference>
<feature type="coiled-coil region" evidence="4">
    <location>
        <begin position="941"/>
        <end position="1087"/>
    </location>
</feature>
<dbReference type="PROSITE" id="PS50294">
    <property type="entry name" value="WD_REPEATS_REGION"/>
    <property type="match status" value="1"/>
</dbReference>
<dbReference type="Gene3D" id="2.130.10.10">
    <property type="entry name" value="YVTN repeat-like/Quinoprotein amine dehydrogenase"/>
    <property type="match status" value="3"/>
</dbReference>
<proteinExistence type="predicted"/>
<feature type="coiled-coil region" evidence="4">
    <location>
        <begin position="739"/>
        <end position="824"/>
    </location>
</feature>
<dbReference type="PANTHER" id="PTHR32215">
    <property type="entry name" value="CILIA- AND FLAGELLA-ASSOCIATED PROTEIN 57"/>
    <property type="match status" value="1"/>
</dbReference>
<gene>
    <name evidence="6" type="ORF">BN9_040130</name>
</gene>
<dbReference type="InterPro" id="IPR001680">
    <property type="entry name" value="WD40_rpt"/>
</dbReference>
<dbReference type="Pfam" id="PF00400">
    <property type="entry name" value="WD40"/>
    <property type="match status" value="3"/>
</dbReference>
<dbReference type="SUPFAM" id="SSF50998">
    <property type="entry name" value="Quinoprotein alcohol dehydrogenase-like"/>
    <property type="match status" value="1"/>
</dbReference>
<keyword evidence="1 3" id="KW-0853">WD repeat</keyword>
<dbReference type="InterPro" id="IPR011047">
    <property type="entry name" value="Quinoprotein_ADH-like_sf"/>
</dbReference>
<protein>
    <submittedName>
        <fullName evidence="6">Uncharacterized protein</fullName>
    </submittedName>
</protein>
<keyword evidence="2" id="KW-0677">Repeat</keyword>
<evidence type="ECO:0000313" key="6">
    <source>
        <dbReference type="EMBL" id="CCI43229.1"/>
    </source>
</evidence>
<evidence type="ECO:0000313" key="7">
    <source>
        <dbReference type="Proteomes" id="UP000053237"/>
    </source>
</evidence>
<dbReference type="InterPro" id="IPR052993">
    <property type="entry name" value="CFA-57"/>
</dbReference>
<sequence length="1350" mass="153639">MPDIIHAAPSHNASKRKSVVMHSIASQEAVNHSITLRYLYGIKTNVRNNLAFLDDATLCYPCGHNLVFYNVENKDMQFIHNNDTTSTEGMTSFAVSLDKRLIAVAEKGSLSAQIHIYDASSLKKCKTITLTESSACISVEFSLDRKYLMSQSGAPDYNLSLWLWEKLKLVASIKMSASSGWSNGHTVQTARISPSDAMNICVSGNGIIKFFKFSDSQLRPQIITTKRETPKFISHSWITEERVIAAVDTGDLWYFEQNEVRQIINSSSGEGHFTISIVGYSKGFICAGTDGIVYFFDRVDEGREYYRKAKAFKIDTCVSSICSIVKSSSEDVLVCCLDNNRLYSLVISNTDILKEDMTNFEILSTSNHSAGELGSDITGLDTCIRKPLIVTCGHDKSLRVWNYIDHTIEVMKTFKEEMHSVAFHPSGLHVIVGFSDKLKMLNVLMDTIRPFRQYAIKACQEVRYSHGGQNFAAVNNNVVHVYATYTGELLSILRGHSNRVNAISWRRNDRSLLTCGLDGHVILWNLRAAGKIGSSHSQARSVYLDAAVTFGGDIAYATSNDGYLREIDMNSGSIKAEHLTKTALGPIALSNSQQVLYAGSTDPDKVGSIFVYHVPLFVEVPREQTLNDRSQLSEASTESVNGSSSPDKDTATLLGKTIARYSEYRCHDRAITRLRLSCDNKYLFSVSQDGVLAVFSTQEAPVRLNKNELSNTSRANSSGSAIANTVLFAEEILITKSEVEEKQQVMLELKAKVDELTHHNDYQLRSKEIACQESLQDMKDRLSVELAQDKQRCADIKQDQKQMENEYEKKMQEIKRQQHLERQEMEAMYDGKIKVENERLLALQQSCELQNTNYQQENSQLVQHHSQALAELTTRYDQEIALEHNIQREAHLKKQEMMRRNDQYHNDLDKDADKEIESMQYRFEVKMNEEREILTRLRSENTIMKKKFTSLQQDIEDQKEEIRAIEEKSKELMETINALKKDVVGHQKEIREREETIQDKEKRIFDLKKKNQELEKFKFVLDYKIKELTRQIEPREQEIVKLQTQIQEMDVELEQYQKSNSALDLMVGDLRLKMDGMQKELQAQTREMQVRKQSSEQIRVDLSKCAKHAQNCKELKAALIQFSKTYGAITSLVRKPEQGEIVNSSECSRQREYLEKEVGSLKKKIVNGLSWKESEVYRLQRENALLSVQANELRRDLQATQTRCLELKKSKNPSHQNKYEIDSDFDTRVIVHPTKSPNNENKLTLQVGETSRQDPKIEKSHQAEYREIHMQQKEIMQLKERLSVLQNTLGGSLHPLNPSPCRVVGSTSPINQAFVQSKSTCSSTPTAPTTFLLDVDVPSSFSPTDRLPPV</sequence>
<name>A0A024G971_9STRA</name>
<feature type="compositionally biased region" description="Polar residues" evidence="5">
    <location>
        <begin position="628"/>
        <end position="645"/>
    </location>
</feature>
<evidence type="ECO:0000256" key="3">
    <source>
        <dbReference type="PROSITE-ProRule" id="PRU00221"/>
    </source>
</evidence>
<feature type="region of interest" description="Disordered" evidence="5">
    <location>
        <begin position="628"/>
        <end position="649"/>
    </location>
</feature>
<keyword evidence="7" id="KW-1185">Reference proteome</keyword>
<dbReference type="InterPro" id="IPR019775">
    <property type="entry name" value="WD40_repeat_CS"/>
</dbReference>
<feature type="coiled-coil region" evidence="4">
    <location>
        <begin position="1183"/>
        <end position="1210"/>
    </location>
</feature>
<dbReference type="PROSITE" id="PS50082">
    <property type="entry name" value="WD_REPEATS_2"/>
    <property type="match status" value="1"/>
</dbReference>
<feature type="repeat" description="WD" evidence="3">
    <location>
        <begin position="493"/>
        <end position="534"/>
    </location>
</feature>
<keyword evidence="4" id="KW-0175">Coiled coil</keyword>